<organism evidence="1 2">
    <name type="scientific">Sphingomonas cavernae</name>
    <dbReference type="NCBI Taxonomy" id="2320861"/>
    <lineage>
        <taxon>Bacteria</taxon>
        <taxon>Pseudomonadati</taxon>
        <taxon>Pseudomonadota</taxon>
        <taxon>Alphaproteobacteria</taxon>
        <taxon>Sphingomonadales</taxon>
        <taxon>Sphingomonadaceae</taxon>
        <taxon>Sphingomonas</taxon>
    </lineage>
</organism>
<keyword evidence="2" id="KW-1185">Reference proteome</keyword>
<evidence type="ECO:0000313" key="1">
    <source>
        <dbReference type="EMBL" id="RJF85949.1"/>
    </source>
</evidence>
<proteinExistence type="predicted"/>
<dbReference type="AlphaFoldDB" id="A0A418W7F4"/>
<dbReference type="CDD" id="cd00448">
    <property type="entry name" value="YjgF_YER057c_UK114_family"/>
    <property type="match status" value="1"/>
</dbReference>
<comment type="caution">
    <text evidence="1">The sequence shown here is derived from an EMBL/GenBank/DDBJ whole genome shotgun (WGS) entry which is preliminary data.</text>
</comment>
<dbReference type="Gene3D" id="3.30.1330.40">
    <property type="entry name" value="RutC-like"/>
    <property type="match status" value="1"/>
</dbReference>
<dbReference type="RefSeq" id="WP_119765196.1">
    <property type="nucleotide sequence ID" value="NZ_QYUM01000004.1"/>
</dbReference>
<reference evidence="1 2" key="1">
    <citation type="submission" date="2018-09" db="EMBL/GenBank/DDBJ databases">
        <authorList>
            <person name="Zhu H."/>
        </authorList>
    </citation>
    <scope>NUCLEOTIDE SEQUENCE [LARGE SCALE GENOMIC DNA]</scope>
    <source>
        <strain evidence="1 2">K2R01-6</strain>
    </source>
</reference>
<dbReference type="PANTHER" id="PTHR43857">
    <property type="entry name" value="BLR7761 PROTEIN"/>
    <property type="match status" value="1"/>
</dbReference>
<dbReference type="SUPFAM" id="SSF55298">
    <property type="entry name" value="YjgF-like"/>
    <property type="match status" value="1"/>
</dbReference>
<dbReference type="PANTHER" id="PTHR43857:SF1">
    <property type="entry name" value="YJGH FAMILY PROTEIN"/>
    <property type="match status" value="1"/>
</dbReference>
<name>A0A418W7F4_9SPHN</name>
<gene>
    <name evidence="1" type="ORF">D3876_19075</name>
</gene>
<protein>
    <submittedName>
        <fullName evidence="1">RidA family protein</fullName>
    </submittedName>
</protein>
<dbReference type="InterPro" id="IPR035959">
    <property type="entry name" value="RutC-like_sf"/>
</dbReference>
<dbReference type="Proteomes" id="UP000286100">
    <property type="component" value="Unassembled WGS sequence"/>
</dbReference>
<dbReference type="EMBL" id="QYUM01000004">
    <property type="protein sequence ID" value="RJF85949.1"/>
    <property type="molecule type" value="Genomic_DNA"/>
</dbReference>
<sequence length="139" mass="15162">MVESPDRTILQPPGWPRPKGYANGIAARGRLVFTAGVIGWSADEIFEHADLAGQFRQALINTRAILAEGGAEPAHIVRMTCYVTDKREYAASRAAIGEAWREVLGKVFPCMAVVEVKGLVEDAARIEIETTAVVPEEDR</sequence>
<dbReference type="Pfam" id="PF01042">
    <property type="entry name" value="Ribonuc_L-PSP"/>
    <property type="match status" value="1"/>
</dbReference>
<accession>A0A418W7F4</accession>
<dbReference type="InterPro" id="IPR006175">
    <property type="entry name" value="YjgF/YER057c/UK114"/>
</dbReference>
<dbReference type="OrthoDB" id="9803101at2"/>
<evidence type="ECO:0000313" key="2">
    <source>
        <dbReference type="Proteomes" id="UP000286100"/>
    </source>
</evidence>